<evidence type="ECO:0000313" key="2">
    <source>
        <dbReference type="Proteomes" id="UP000565262"/>
    </source>
</evidence>
<proteinExistence type="predicted"/>
<comment type="caution">
    <text evidence="1">The sequence shown here is derived from an EMBL/GenBank/DDBJ whole genome shotgun (WGS) entry which is preliminary data.</text>
</comment>
<sequence>MNKQERVYEVLTSGRALARALGVSDLTVRKAKERIKQEQAESGRVSPEELAQVIRYLEHGLTLPANKGGAIKVEIKKALKVLGQY</sequence>
<dbReference type="EMBL" id="JACJFM010000072">
    <property type="protein sequence ID" value="MBB1489656.1"/>
    <property type="molecule type" value="Genomic_DNA"/>
</dbReference>
<evidence type="ECO:0000313" key="1">
    <source>
        <dbReference type="EMBL" id="MBB1489656.1"/>
    </source>
</evidence>
<keyword evidence="2" id="KW-1185">Reference proteome</keyword>
<dbReference type="Proteomes" id="UP000565262">
    <property type="component" value="Unassembled WGS sequence"/>
</dbReference>
<gene>
    <name evidence="1" type="ORF">H4O21_23880</name>
</gene>
<name>A0A839IZZ7_9GAMM</name>
<organism evidence="1 2">
    <name type="scientific">Oceanospirillum sediminis</name>
    <dbReference type="NCBI Taxonomy" id="2760088"/>
    <lineage>
        <taxon>Bacteria</taxon>
        <taxon>Pseudomonadati</taxon>
        <taxon>Pseudomonadota</taxon>
        <taxon>Gammaproteobacteria</taxon>
        <taxon>Oceanospirillales</taxon>
        <taxon>Oceanospirillaceae</taxon>
        <taxon>Oceanospirillum</taxon>
    </lineage>
</organism>
<accession>A0A839IZZ7</accession>
<dbReference type="AlphaFoldDB" id="A0A839IZZ7"/>
<protein>
    <submittedName>
        <fullName evidence="1">Uncharacterized protein</fullName>
    </submittedName>
</protein>
<reference evidence="1 2" key="1">
    <citation type="submission" date="2020-08" db="EMBL/GenBank/DDBJ databases">
        <title>Oceanospirillum sp. nov. isolated from marine sediment.</title>
        <authorList>
            <person name="Ji X."/>
        </authorList>
    </citation>
    <scope>NUCLEOTIDE SEQUENCE [LARGE SCALE GENOMIC DNA]</scope>
    <source>
        <strain evidence="1 2">D5</strain>
    </source>
</reference>
<dbReference type="RefSeq" id="WP_182812323.1">
    <property type="nucleotide sequence ID" value="NZ_JACJFM010000072.1"/>
</dbReference>